<dbReference type="InterPro" id="IPR000535">
    <property type="entry name" value="MSP_dom"/>
</dbReference>
<name>A0A1F4Q0K4_UNCSA</name>
<accession>A0A1F4Q0K4</accession>
<evidence type="ECO:0000313" key="3">
    <source>
        <dbReference type="Proteomes" id="UP000178724"/>
    </source>
</evidence>
<dbReference type="Proteomes" id="UP000178724">
    <property type="component" value="Unassembled WGS sequence"/>
</dbReference>
<evidence type="ECO:0000259" key="1">
    <source>
        <dbReference type="PROSITE" id="PS50202"/>
    </source>
</evidence>
<protein>
    <recommendedName>
        <fullName evidence="1">MSP domain-containing protein</fullName>
    </recommendedName>
</protein>
<comment type="caution">
    <text evidence="2">The sequence shown here is derived from an EMBL/GenBank/DDBJ whole genome shotgun (WGS) entry which is preliminary data.</text>
</comment>
<organism evidence="2 3">
    <name type="scientific">candidate division WOR-1 bacterium RIFCSPHIGHO2_01_FULL_53_15</name>
    <dbReference type="NCBI Taxonomy" id="1802564"/>
    <lineage>
        <taxon>Bacteria</taxon>
        <taxon>Bacillati</taxon>
        <taxon>Saganbacteria</taxon>
    </lineage>
</organism>
<feature type="domain" description="MSP" evidence="1">
    <location>
        <begin position="77"/>
        <end position="130"/>
    </location>
</feature>
<reference evidence="2 3" key="1">
    <citation type="journal article" date="2016" name="Nat. Commun.">
        <title>Thousands of microbial genomes shed light on interconnected biogeochemical processes in an aquifer system.</title>
        <authorList>
            <person name="Anantharaman K."/>
            <person name="Brown C.T."/>
            <person name="Hug L.A."/>
            <person name="Sharon I."/>
            <person name="Castelle C.J."/>
            <person name="Probst A.J."/>
            <person name="Thomas B.C."/>
            <person name="Singh A."/>
            <person name="Wilkins M.J."/>
            <person name="Karaoz U."/>
            <person name="Brodie E.L."/>
            <person name="Williams K.H."/>
            <person name="Hubbard S.S."/>
            <person name="Banfield J.F."/>
        </authorList>
    </citation>
    <scope>NUCLEOTIDE SEQUENCE [LARGE SCALE GENOMIC DNA]</scope>
</reference>
<evidence type="ECO:0000313" key="2">
    <source>
        <dbReference type="EMBL" id="OGB89485.1"/>
    </source>
</evidence>
<sequence>MQINTLSMVSQIILAQAETAPKLEIEGTPKVEDLNQPGSDGSPKLAVTLNFKQPIPAGFTKAKMEVCTNRCWPGDSAIDVKPGSKSVTLKAWFNHSVKQENGEYASIKINNPTTKQTLEFKVDVTIPGDF</sequence>
<dbReference type="PROSITE" id="PS50202">
    <property type="entry name" value="MSP"/>
    <property type="match status" value="1"/>
</dbReference>
<dbReference type="AlphaFoldDB" id="A0A1F4Q0K4"/>
<dbReference type="EMBL" id="METM01000024">
    <property type="protein sequence ID" value="OGB89485.1"/>
    <property type="molecule type" value="Genomic_DNA"/>
</dbReference>
<proteinExistence type="predicted"/>
<gene>
    <name evidence="2" type="ORF">A2625_01035</name>
</gene>